<keyword evidence="3" id="KW-1185">Reference proteome</keyword>
<dbReference type="EMBL" id="CM001218">
    <property type="protein sequence ID" value="KEH37112.1"/>
    <property type="molecule type" value="Genomic_DNA"/>
</dbReference>
<dbReference type="AlphaFoldDB" id="A0A072V5K5"/>
<proteinExistence type="predicted"/>
<organism evidence="1 3">
    <name type="scientific">Medicago truncatula</name>
    <name type="common">Barrel medic</name>
    <name type="synonym">Medicago tribuloides</name>
    <dbReference type="NCBI Taxonomy" id="3880"/>
    <lineage>
        <taxon>Eukaryota</taxon>
        <taxon>Viridiplantae</taxon>
        <taxon>Streptophyta</taxon>
        <taxon>Embryophyta</taxon>
        <taxon>Tracheophyta</taxon>
        <taxon>Spermatophyta</taxon>
        <taxon>Magnoliopsida</taxon>
        <taxon>eudicotyledons</taxon>
        <taxon>Gunneridae</taxon>
        <taxon>Pentapetalae</taxon>
        <taxon>rosids</taxon>
        <taxon>fabids</taxon>
        <taxon>Fabales</taxon>
        <taxon>Fabaceae</taxon>
        <taxon>Papilionoideae</taxon>
        <taxon>50 kb inversion clade</taxon>
        <taxon>NPAAA clade</taxon>
        <taxon>Hologalegina</taxon>
        <taxon>IRL clade</taxon>
        <taxon>Trifolieae</taxon>
        <taxon>Medicago</taxon>
    </lineage>
</organism>
<dbReference type="EnsemblPlants" id="KEH37112">
    <property type="protein sequence ID" value="KEH37112"/>
    <property type="gene ID" value="MTR_2g031880"/>
</dbReference>
<protein>
    <submittedName>
        <fullName evidence="1">MYB transcription factor, putative</fullName>
    </submittedName>
</protein>
<name>A0A072V5K5_MEDTR</name>
<evidence type="ECO:0000313" key="2">
    <source>
        <dbReference type="EnsemblPlants" id="KEH37112"/>
    </source>
</evidence>
<evidence type="ECO:0000313" key="3">
    <source>
        <dbReference type="Proteomes" id="UP000002051"/>
    </source>
</evidence>
<sequence>MVNEWPSRKKSKVAIKRVCHQAPKQDDISMAVAPVTPSDDEIVDVQTLQVSRDMLQIPGPKRSIGLILVQILVDSSSKSEPWHSGEEQYWAPGDFKKMFVSKTEVSCI</sequence>
<reference evidence="1 3" key="1">
    <citation type="journal article" date="2011" name="Nature">
        <title>The Medicago genome provides insight into the evolution of rhizobial symbioses.</title>
        <authorList>
            <person name="Young N.D."/>
            <person name="Debelle F."/>
            <person name="Oldroyd G.E."/>
            <person name="Geurts R."/>
            <person name="Cannon S.B."/>
            <person name="Udvardi M.K."/>
            <person name="Benedito V.A."/>
            <person name="Mayer K.F."/>
            <person name="Gouzy J."/>
            <person name="Schoof H."/>
            <person name="Van de Peer Y."/>
            <person name="Proost S."/>
            <person name="Cook D.R."/>
            <person name="Meyers B.C."/>
            <person name="Spannagl M."/>
            <person name="Cheung F."/>
            <person name="De Mita S."/>
            <person name="Krishnakumar V."/>
            <person name="Gundlach H."/>
            <person name="Zhou S."/>
            <person name="Mudge J."/>
            <person name="Bharti A.K."/>
            <person name="Murray J.D."/>
            <person name="Naoumkina M.A."/>
            <person name="Rosen B."/>
            <person name="Silverstein K.A."/>
            <person name="Tang H."/>
            <person name="Rombauts S."/>
            <person name="Zhao P.X."/>
            <person name="Zhou P."/>
            <person name="Barbe V."/>
            <person name="Bardou P."/>
            <person name="Bechner M."/>
            <person name="Bellec A."/>
            <person name="Berger A."/>
            <person name="Berges H."/>
            <person name="Bidwell S."/>
            <person name="Bisseling T."/>
            <person name="Choisne N."/>
            <person name="Couloux A."/>
            <person name="Denny R."/>
            <person name="Deshpande S."/>
            <person name="Dai X."/>
            <person name="Doyle J.J."/>
            <person name="Dudez A.M."/>
            <person name="Farmer A.D."/>
            <person name="Fouteau S."/>
            <person name="Franken C."/>
            <person name="Gibelin C."/>
            <person name="Gish J."/>
            <person name="Goldstein S."/>
            <person name="Gonzalez A.J."/>
            <person name="Green P.J."/>
            <person name="Hallab A."/>
            <person name="Hartog M."/>
            <person name="Hua A."/>
            <person name="Humphray S.J."/>
            <person name="Jeong D.H."/>
            <person name="Jing Y."/>
            <person name="Jocker A."/>
            <person name="Kenton S.M."/>
            <person name="Kim D.J."/>
            <person name="Klee K."/>
            <person name="Lai H."/>
            <person name="Lang C."/>
            <person name="Lin S."/>
            <person name="Macmil S.L."/>
            <person name="Magdelenat G."/>
            <person name="Matthews L."/>
            <person name="McCorrison J."/>
            <person name="Monaghan E.L."/>
            <person name="Mun J.H."/>
            <person name="Najar F.Z."/>
            <person name="Nicholson C."/>
            <person name="Noirot C."/>
            <person name="O'Bleness M."/>
            <person name="Paule C.R."/>
            <person name="Poulain J."/>
            <person name="Prion F."/>
            <person name="Qin B."/>
            <person name="Qu C."/>
            <person name="Retzel E.F."/>
            <person name="Riddle C."/>
            <person name="Sallet E."/>
            <person name="Samain S."/>
            <person name="Samson N."/>
            <person name="Sanders I."/>
            <person name="Saurat O."/>
            <person name="Scarpelli C."/>
            <person name="Schiex T."/>
            <person name="Segurens B."/>
            <person name="Severin A.J."/>
            <person name="Sherrier D.J."/>
            <person name="Shi R."/>
            <person name="Sims S."/>
            <person name="Singer S.R."/>
            <person name="Sinharoy S."/>
            <person name="Sterck L."/>
            <person name="Viollet A."/>
            <person name="Wang B.B."/>
            <person name="Wang K."/>
            <person name="Wang M."/>
            <person name="Wang X."/>
            <person name="Warfsmann J."/>
            <person name="Weissenbach J."/>
            <person name="White D.D."/>
            <person name="White J.D."/>
            <person name="Wiley G.B."/>
            <person name="Wincker P."/>
            <person name="Xing Y."/>
            <person name="Yang L."/>
            <person name="Yao Z."/>
            <person name="Ying F."/>
            <person name="Zhai J."/>
            <person name="Zhou L."/>
            <person name="Zuber A."/>
            <person name="Denarie J."/>
            <person name="Dixon R.A."/>
            <person name="May G.D."/>
            <person name="Schwartz D.C."/>
            <person name="Rogers J."/>
            <person name="Quetier F."/>
            <person name="Town C.D."/>
            <person name="Roe B.A."/>
        </authorList>
    </citation>
    <scope>NUCLEOTIDE SEQUENCE [LARGE SCALE GENOMIC DNA]</scope>
    <source>
        <strain evidence="1">A17</strain>
        <strain evidence="2 3">cv. Jemalong A17</strain>
    </source>
</reference>
<gene>
    <name evidence="1" type="ordered locus">MTR_2g031880</name>
</gene>
<reference evidence="1 3" key="2">
    <citation type="journal article" date="2014" name="BMC Genomics">
        <title>An improved genome release (version Mt4.0) for the model legume Medicago truncatula.</title>
        <authorList>
            <person name="Tang H."/>
            <person name="Krishnakumar V."/>
            <person name="Bidwell S."/>
            <person name="Rosen B."/>
            <person name="Chan A."/>
            <person name="Zhou S."/>
            <person name="Gentzbittel L."/>
            <person name="Childs K.L."/>
            <person name="Yandell M."/>
            <person name="Gundlach H."/>
            <person name="Mayer K.F."/>
            <person name="Schwartz D.C."/>
            <person name="Town C.D."/>
        </authorList>
    </citation>
    <scope>GENOME REANNOTATION</scope>
    <source>
        <strain evidence="1">A17</strain>
        <strain evidence="2 3">cv. Jemalong A17</strain>
    </source>
</reference>
<evidence type="ECO:0000313" key="1">
    <source>
        <dbReference type="EMBL" id="KEH37112.1"/>
    </source>
</evidence>
<accession>A0A072V5K5</accession>
<reference evidence="2" key="3">
    <citation type="submission" date="2015-04" db="UniProtKB">
        <authorList>
            <consortium name="EnsemblPlants"/>
        </authorList>
    </citation>
    <scope>IDENTIFICATION</scope>
    <source>
        <strain evidence="2">cv. Jemalong A17</strain>
    </source>
</reference>
<dbReference type="Proteomes" id="UP000002051">
    <property type="component" value="Chromosome 2"/>
</dbReference>
<dbReference type="HOGENOM" id="CLU_2200838_0_0_1"/>
<dbReference type="STRING" id="3880.A0A072V5K5"/>